<evidence type="ECO:0000256" key="1">
    <source>
        <dbReference type="SAM" id="MobiDB-lite"/>
    </source>
</evidence>
<comment type="caution">
    <text evidence="3">The sequence shown here is derived from an EMBL/GenBank/DDBJ whole genome shotgun (WGS) entry which is preliminary data.</text>
</comment>
<feature type="region of interest" description="Disordered" evidence="1">
    <location>
        <begin position="126"/>
        <end position="149"/>
    </location>
</feature>
<dbReference type="SUPFAM" id="SSF52025">
    <property type="entry name" value="PA domain"/>
    <property type="match status" value="1"/>
</dbReference>
<dbReference type="SUPFAM" id="SSF47672">
    <property type="entry name" value="Transferrin receptor-like dimerisation domain"/>
    <property type="match status" value="1"/>
</dbReference>
<evidence type="ECO:0000313" key="4">
    <source>
        <dbReference type="Proteomes" id="UP000821853"/>
    </source>
</evidence>
<dbReference type="Pfam" id="PF04253">
    <property type="entry name" value="TFR_dimer"/>
    <property type="match status" value="1"/>
</dbReference>
<gene>
    <name evidence="3" type="ORF">HPB48_013838</name>
</gene>
<protein>
    <recommendedName>
        <fullName evidence="2">Transferrin receptor-like dimerisation domain-containing protein</fullName>
    </recommendedName>
</protein>
<proteinExistence type="predicted"/>
<dbReference type="InterPro" id="IPR036757">
    <property type="entry name" value="TFR-like_dimer_dom_sf"/>
</dbReference>
<reference evidence="3 4" key="1">
    <citation type="journal article" date="2020" name="Cell">
        <title>Large-Scale Comparative Analyses of Tick Genomes Elucidate Their Genetic Diversity and Vector Capacities.</title>
        <authorList>
            <consortium name="Tick Genome and Microbiome Consortium (TIGMIC)"/>
            <person name="Jia N."/>
            <person name="Wang J."/>
            <person name="Shi W."/>
            <person name="Du L."/>
            <person name="Sun Y."/>
            <person name="Zhan W."/>
            <person name="Jiang J.F."/>
            <person name="Wang Q."/>
            <person name="Zhang B."/>
            <person name="Ji P."/>
            <person name="Bell-Sakyi L."/>
            <person name="Cui X.M."/>
            <person name="Yuan T.T."/>
            <person name="Jiang B.G."/>
            <person name="Yang W.F."/>
            <person name="Lam T.T."/>
            <person name="Chang Q.C."/>
            <person name="Ding S.J."/>
            <person name="Wang X.J."/>
            <person name="Zhu J.G."/>
            <person name="Ruan X.D."/>
            <person name="Zhao L."/>
            <person name="Wei J.T."/>
            <person name="Ye R.Z."/>
            <person name="Que T.C."/>
            <person name="Du C.H."/>
            <person name="Zhou Y.H."/>
            <person name="Cheng J.X."/>
            <person name="Dai P.F."/>
            <person name="Guo W.B."/>
            <person name="Han X.H."/>
            <person name="Huang E.J."/>
            <person name="Li L.F."/>
            <person name="Wei W."/>
            <person name="Gao Y.C."/>
            <person name="Liu J.Z."/>
            <person name="Shao H.Z."/>
            <person name="Wang X."/>
            <person name="Wang C.C."/>
            <person name="Yang T.C."/>
            <person name="Huo Q.B."/>
            <person name="Li W."/>
            <person name="Chen H.Y."/>
            <person name="Chen S.E."/>
            <person name="Zhou L.G."/>
            <person name="Ni X.B."/>
            <person name="Tian J.H."/>
            <person name="Sheng Y."/>
            <person name="Liu T."/>
            <person name="Pan Y.S."/>
            <person name="Xia L.Y."/>
            <person name="Li J."/>
            <person name="Zhao F."/>
            <person name="Cao W.C."/>
        </authorList>
    </citation>
    <scope>NUCLEOTIDE SEQUENCE [LARGE SCALE GENOMIC DNA]</scope>
    <source>
        <strain evidence="3">HaeL-2018</strain>
    </source>
</reference>
<dbReference type="OrthoDB" id="5841748at2759"/>
<keyword evidence="4" id="KW-1185">Reference proteome</keyword>
<dbReference type="Gene3D" id="3.50.30.30">
    <property type="match status" value="1"/>
</dbReference>
<dbReference type="Gene3D" id="3.40.630.10">
    <property type="entry name" value="Zn peptidases"/>
    <property type="match status" value="2"/>
</dbReference>
<dbReference type="Proteomes" id="UP000821853">
    <property type="component" value="Unassembled WGS sequence"/>
</dbReference>
<evidence type="ECO:0000259" key="2">
    <source>
        <dbReference type="Pfam" id="PF04253"/>
    </source>
</evidence>
<dbReference type="GO" id="GO:0004180">
    <property type="term" value="F:carboxypeptidase activity"/>
    <property type="evidence" value="ECO:0007669"/>
    <property type="project" value="TreeGrafter"/>
</dbReference>
<dbReference type="PANTHER" id="PTHR10404">
    <property type="entry name" value="N-ACETYLATED-ALPHA-LINKED ACIDIC DIPEPTIDASE"/>
    <property type="match status" value="1"/>
</dbReference>
<organism evidence="3 4">
    <name type="scientific">Haemaphysalis longicornis</name>
    <name type="common">Bush tick</name>
    <dbReference type="NCBI Taxonomy" id="44386"/>
    <lineage>
        <taxon>Eukaryota</taxon>
        <taxon>Metazoa</taxon>
        <taxon>Ecdysozoa</taxon>
        <taxon>Arthropoda</taxon>
        <taxon>Chelicerata</taxon>
        <taxon>Arachnida</taxon>
        <taxon>Acari</taxon>
        <taxon>Parasitiformes</taxon>
        <taxon>Ixodida</taxon>
        <taxon>Ixodoidea</taxon>
        <taxon>Ixodidae</taxon>
        <taxon>Haemaphysalinae</taxon>
        <taxon>Haemaphysalis</taxon>
    </lineage>
</organism>
<dbReference type="AlphaFoldDB" id="A0A9J6GVF9"/>
<dbReference type="InterPro" id="IPR046450">
    <property type="entry name" value="PA_dom_sf"/>
</dbReference>
<feature type="domain" description="Transferrin receptor-like dimerisation" evidence="2">
    <location>
        <begin position="291"/>
        <end position="412"/>
    </location>
</feature>
<dbReference type="Gene3D" id="1.20.930.40">
    <property type="entry name" value="Transferrin receptor-like, dimerisation domain"/>
    <property type="match status" value="1"/>
</dbReference>
<dbReference type="InterPro" id="IPR039373">
    <property type="entry name" value="Peptidase_M28B"/>
</dbReference>
<dbReference type="SUPFAM" id="SSF53187">
    <property type="entry name" value="Zn-dependent exopeptidases"/>
    <property type="match status" value="1"/>
</dbReference>
<dbReference type="VEuPathDB" id="VectorBase:HLOH_042059"/>
<dbReference type="EMBL" id="JABSTR010000008">
    <property type="protein sequence ID" value="KAH9378383.1"/>
    <property type="molecule type" value="Genomic_DNA"/>
</dbReference>
<accession>A0A9J6GVF9</accession>
<dbReference type="OMA" id="HVATIWD"/>
<name>A0A9J6GVF9_HAELO</name>
<dbReference type="InterPro" id="IPR007365">
    <property type="entry name" value="TFR-like_dimer_dom"/>
</dbReference>
<evidence type="ECO:0000313" key="3">
    <source>
        <dbReference type="EMBL" id="KAH9378383.1"/>
    </source>
</evidence>
<sequence length="417" mass="45633">MPDTLLRRDTMMHVGDPLTPGVPAIVSAERMDPAFAGLPPIPSQPISFRDATMLLRLLRLRVNNVFNLALVNNVIATMRGSVEPDRYVVVGAQRDSFGHGALRPAPSTASLLALGQALGKLKELGSAEPPKHPAVQLGSGRVRPGGIHRVGRGASVRATVTSHRLPGHKRVLLRPETMDAMSDNVPFSHYAGVPSMSFRFLPHEGDGSGSSPSDPTYPAYHTAYDTLLLYNNWTNHHLTPLCARLHGAALWLASDSPLLPVNFSALANCLEDSLEELRSGPTALELELNGVSLNPLRLAIERFRKAADNWTLYLETLNHSRPELLRELNDRAMLAEQALLKTTGLPGRPLTRHLLWSPSEFDRRKVTGFPVLADLLFYISQLPPDTRDQGWKNVRFYLADVLVALRSAAAALLVPAS</sequence>
<dbReference type="PANTHER" id="PTHR10404:SF46">
    <property type="entry name" value="VACUOLAR PROTEIN SORTING-ASSOCIATED PROTEIN 70"/>
    <property type="match status" value="1"/>
</dbReference>